<dbReference type="Pfam" id="PF05222">
    <property type="entry name" value="AlaDh_PNT_N"/>
    <property type="match status" value="1"/>
</dbReference>
<dbReference type="PANTHER" id="PTHR10160">
    <property type="entry name" value="NAD(P) TRANSHYDROGENASE"/>
    <property type="match status" value="1"/>
</dbReference>
<dbReference type="InterPro" id="IPR024605">
    <property type="entry name" value="NADP_transhyd_a_C"/>
</dbReference>
<feature type="domain" description="Alanine dehydrogenase/pyridine nucleotide transhydrogenase N-terminal" evidence="19">
    <location>
        <begin position="4"/>
        <end position="145"/>
    </location>
</feature>
<dbReference type="NCBIfam" id="NF006942">
    <property type="entry name" value="PRK09424.1"/>
    <property type="match status" value="1"/>
</dbReference>
<dbReference type="GO" id="GO:0008750">
    <property type="term" value="F:proton-translocating NAD(P)+ transhydrogenase activity"/>
    <property type="evidence" value="ECO:0007669"/>
    <property type="project" value="UniProtKB-EC"/>
</dbReference>
<feature type="transmembrane region" description="Helical" evidence="17">
    <location>
        <begin position="176"/>
        <end position="199"/>
    </location>
</feature>
<dbReference type="Pfam" id="PF12769">
    <property type="entry name" value="PNTB_4TM"/>
    <property type="match status" value="1"/>
</dbReference>
<evidence type="ECO:0000259" key="19">
    <source>
        <dbReference type="SMART" id="SM01003"/>
    </source>
</evidence>
<evidence type="ECO:0000256" key="12">
    <source>
        <dbReference type="ARBA" id="ARBA00023027"/>
    </source>
</evidence>
<evidence type="ECO:0000256" key="13">
    <source>
        <dbReference type="ARBA" id="ARBA00023136"/>
    </source>
</evidence>
<sequence length="543" mass="57783">MIIGVPKEIHAGEKRVATTPEVVEKLKKLGFSVSIESGAGAAANFTDEAYREAGATIVDSAQALWSSSDIIFKVRAPETHPELATDEVELLKEGKTLVSFIWPGQNSELMERLAAKNVTVLAMDSVPRVSRAQKLDALSSMANIAGYRAVVEASHAFGRFFCGQITAAGKVPPAKVFIIGVGVAGLSAIGAASGLGAIVRASDTRPEVKDQVKSMGAEFVEVDYQEEGTGVGGYAKVMSEGYQKAQREMYFRQAMDVDIIITTALIPGKPAPKLITAGMVENMKPGSVIVDLAAEQGGNCELTVPGEAVVRHGVTIIGYTDLPSRLAKQSSQLYATNLWRLSEELCKNKDGVIDVNMEDEVIRGATVIKNGAITWPPPPPKISAQPQMAVAAPPVEAKPEGRKLPDWIKSTLLLVTAGAALFGLGLVAPPAFMSHFTVFILACFVGYMVIWNVTPALHTPLMSVTNAISGIIVIGALLQIAPPEVKDTISGSIADLIVRHEGHEHSIISVVIPVFAGLAILLATINIVGGFMVTQRMLKMFRR</sequence>
<keyword evidence="10 16" id="KW-1278">Translocase</keyword>
<keyword evidence="8 16" id="KW-0547">Nucleotide-binding</keyword>
<dbReference type="GO" id="GO:0050661">
    <property type="term" value="F:NADP binding"/>
    <property type="evidence" value="ECO:0007669"/>
    <property type="project" value="TreeGrafter"/>
</dbReference>
<evidence type="ECO:0000256" key="3">
    <source>
        <dbReference type="ARBA" id="ARBA00005689"/>
    </source>
</evidence>
<evidence type="ECO:0000256" key="14">
    <source>
        <dbReference type="ARBA" id="ARBA00048202"/>
    </source>
</evidence>
<dbReference type="AlphaFoldDB" id="A0A8D4VS68"/>
<dbReference type="InterPro" id="IPR008143">
    <property type="entry name" value="Ala_DH/PNT_CS2"/>
</dbReference>
<keyword evidence="5" id="KW-1003">Cell membrane</keyword>
<feature type="transmembrane region" description="Helical" evidence="17">
    <location>
        <begin position="434"/>
        <end position="454"/>
    </location>
</feature>
<evidence type="ECO:0000313" key="20">
    <source>
        <dbReference type="EMBL" id="BBL71607.1"/>
    </source>
</evidence>
<evidence type="ECO:0000256" key="5">
    <source>
        <dbReference type="ARBA" id="ARBA00022475"/>
    </source>
</evidence>
<dbReference type="GO" id="GO:0006740">
    <property type="term" value="P:NADPH regeneration"/>
    <property type="evidence" value="ECO:0007669"/>
    <property type="project" value="TreeGrafter"/>
</dbReference>
<keyword evidence="13 17" id="KW-0472">Membrane</keyword>
<evidence type="ECO:0000259" key="18">
    <source>
        <dbReference type="SMART" id="SM01002"/>
    </source>
</evidence>
<evidence type="ECO:0000256" key="15">
    <source>
        <dbReference type="ARBA" id="ARBA00071831"/>
    </source>
</evidence>
<dbReference type="GO" id="GO:0016491">
    <property type="term" value="F:oxidoreductase activity"/>
    <property type="evidence" value="ECO:0007669"/>
    <property type="project" value="InterPro"/>
</dbReference>
<keyword evidence="11 17" id="KW-1133">Transmembrane helix</keyword>
<evidence type="ECO:0000256" key="2">
    <source>
        <dbReference type="ARBA" id="ARBA00004429"/>
    </source>
</evidence>
<reference evidence="20" key="1">
    <citation type="submission" date="2019-06" db="EMBL/GenBank/DDBJ databases">
        <title>Complete genome sequence of Methylogaea oryzae strain JCM16910.</title>
        <authorList>
            <person name="Asakawa S."/>
        </authorList>
    </citation>
    <scope>NUCLEOTIDE SEQUENCE</scope>
    <source>
        <strain evidence="20">E10</strain>
    </source>
</reference>
<dbReference type="EC" id="7.1.1.1" evidence="4 16"/>
<evidence type="ECO:0000256" key="11">
    <source>
        <dbReference type="ARBA" id="ARBA00022989"/>
    </source>
</evidence>
<dbReference type="PROSITE" id="PS00837">
    <property type="entry name" value="ALADH_PNT_2"/>
    <property type="match status" value="1"/>
</dbReference>
<feature type="transmembrane region" description="Helical" evidence="17">
    <location>
        <begin position="407"/>
        <end position="428"/>
    </location>
</feature>
<name>A0A8D4VS68_9GAMM</name>
<accession>A0A8D4VS68</accession>
<comment type="catalytic activity">
    <reaction evidence="14 16">
        <text>NAD(+) + NADPH + H(+)(in) = NADH + NADP(+) + H(+)(out)</text>
        <dbReference type="Rhea" id="RHEA:47992"/>
        <dbReference type="ChEBI" id="CHEBI:15378"/>
        <dbReference type="ChEBI" id="CHEBI:57540"/>
        <dbReference type="ChEBI" id="CHEBI:57783"/>
        <dbReference type="ChEBI" id="CHEBI:57945"/>
        <dbReference type="ChEBI" id="CHEBI:58349"/>
        <dbReference type="EC" id="7.1.1.1"/>
    </reaction>
</comment>
<dbReference type="PIRSF" id="PIRSF000203">
    <property type="entry name" value="NADP_transhydrogenase_alpha"/>
    <property type="match status" value="1"/>
</dbReference>
<dbReference type="EMBL" id="AP019782">
    <property type="protein sequence ID" value="BBL71607.1"/>
    <property type="molecule type" value="Genomic_DNA"/>
</dbReference>
<comment type="function">
    <text evidence="1 16">The transhydrogenation between NADH and NADP is coupled to respiration and ATP hydrolysis and functions as a proton pump across the membrane.</text>
</comment>
<dbReference type="PANTHER" id="PTHR10160:SF19">
    <property type="entry name" value="PROTON-TRANSLOCATING NAD(P)(+) TRANSHYDROGENASE"/>
    <property type="match status" value="1"/>
</dbReference>
<evidence type="ECO:0000256" key="10">
    <source>
        <dbReference type="ARBA" id="ARBA00022967"/>
    </source>
</evidence>
<evidence type="ECO:0000256" key="16">
    <source>
        <dbReference type="PIRNR" id="PIRNR000203"/>
    </source>
</evidence>
<evidence type="ECO:0000256" key="8">
    <source>
        <dbReference type="ARBA" id="ARBA00022741"/>
    </source>
</evidence>
<dbReference type="Proteomes" id="UP000824988">
    <property type="component" value="Chromosome"/>
</dbReference>
<evidence type="ECO:0000313" key="21">
    <source>
        <dbReference type="Proteomes" id="UP000824988"/>
    </source>
</evidence>
<evidence type="ECO:0000256" key="9">
    <source>
        <dbReference type="ARBA" id="ARBA00022857"/>
    </source>
</evidence>
<evidence type="ECO:0000256" key="6">
    <source>
        <dbReference type="ARBA" id="ARBA00022519"/>
    </source>
</evidence>
<evidence type="ECO:0000256" key="17">
    <source>
        <dbReference type="SAM" id="Phobius"/>
    </source>
</evidence>
<organism evidence="20 21">
    <name type="scientific">Methylogaea oryzae</name>
    <dbReference type="NCBI Taxonomy" id="1295382"/>
    <lineage>
        <taxon>Bacteria</taxon>
        <taxon>Pseudomonadati</taxon>
        <taxon>Pseudomonadota</taxon>
        <taxon>Gammaproteobacteria</taxon>
        <taxon>Methylococcales</taxon>
        <taxon>Methylococcaceae</taxon>
        <taxon>Methylogaea</taxon>
    </lineage>
</organism>
<dbReference type="GO" id="GO:0005886">
    <property type="term" value="C:plasma membrane"/>
    <property type="evidence" value="ECO:0007669"/>
    <property type="project" value="UniProtKB-SubCell"/>
</dbReference>
<dbReference type="InterPro" id="IPR026255">
    <property type="entry name" value="NADP_transhyd_a"/>
</dbReference>
<feature type="transmembrane region" description="Helical" evidence="17">
    <location>
        <begin position="507"/>
        <end position="533"/>
    </location>
</feature>
<dbReference type="PROSITE" id="PS00836">
    <property type="entry name" value="ALADH_PNT_1"/>
    <property type="match status" value="1"/>
</dbReference>
<feature type="transmembrane region" description="Helical" evidence="17">
    <location>
        <begin position="461"/>
        <end position="481"/>
    </location>
</feature>
<proteinExistence type="inferred from homology"/>
<keyword evidence="21" id="KW-1185">Reference proteome</keyword>
<keyword evidence="7 17" id="KW-0812">Transmembrane</keyword>
<comment type="subcellular location">
    <subcellularLocation>
        <location evidence="2">Cell inner membrane</location>
        <topology evidence="2">Multi-pass membrane protein</topology>
    </subcellularLocation>
</comment>
<dbReference type="FunFam" id="3.40.50.720:FF:000028">
    <property type="entry name" value="NAD(P) transhydrogenase subunit alpha"/>
    <property type="match status" value="1"/>
</dbReference>
<dbReference type="SMART" id="SM01002">
    <property type="entry name" value="AlaDh_PNT_C"/>
    <property type="match status" value="1"/>
</dbReference>
<evidence type="ECO:0000256" key="4">
    <source>
        <dbReference type="ARBA" id="ARBA00012943"/>
    </source>
</evidence>
<keyword evidence="9 16" id="KW-0521">NADP</keyword>
<comment type="similarity">
    <text evidence="3 16">Belongs to the AlaDH/PNT family.</text>
</comment>
<dbReference type="InterPro" id="IPR007886">
    <property type="entry name" value="AlaDH/PNT_N"/>
</dbReference>
<keyword evidence="6" id="KW-0997">Cell inner membrane</keyword>
<evidence type="ECO:0000256" key="1">
    <source>
        <dbReference type="ARBA" id="ARBA00003943"/>
    </source>
</evidence>
<dbReference type="KEGG" id="moz:MoryE10_22130"/>
<dbReference type="SMART" id="SM01003">
    <property type="entry name" value="AlaDh_PNT_N"/>
    <property type="match status" value="1"/>
</dbReference>
<keyword evidence="12 16" id="KW-0520">NAD</keyword>
<feature type="domain" description="Alanine dehydrogenase/pyridine nucleotide transhydrogenase NAD(H)-binding" evidence="18">
    <location>
        <begin position="154"/>
        <end position="318"/>
    </location>
</feature>
<evidence type="ECO:0000256" key="7">
    <source>
        <dbReference type="ARBA" id="ARBA00022692"/>
    </source>
</evidence>
<dbReference type="CDD" id="cd05304">
    <property type="entry name" value="Rubrum_tdh"/>
    <property type="match status" value="1"/>
</dbReference>
<dbReference type="Pfam" id="PF01262">
    <property type="entry name" value="AlaDh_PNT_C"/>
    <property type="match status" value="1"/>
</dbReference>
<protein>
    <recommendedName>
        <fullName evidence="15 16">NAD(P) transhydrogenase subunit alpha</fullName>
        <ecNumber evidence="4 16">7.1.1.1</ecNumber>
    </recommendedName>
</protein>
<dbReference type="NCBIfam" id="TIGR00561">
    <property type="entry name" value="pntA"/>
    <property type="match status" value="1"/>
</dbReference>
<dbReference type="InterPro" id="IPR007698">
    <property type="entry name" value="AlaDH/PNT_NAD(H)-bd"/>
</dbReference>
<gene>
    <name evidence="20" type="primary">pntA</name>
    <name evidence="20" type="ORF">MoryE10_22130</name>
</gene>
<dbReference type="RefSeq" id="WP_221047057.1">
    <property type="nucleotide sequence ID" value="NZ_AP019782.1"/>
</dbReference>
<dbReference type="InterPro" id="IPR008142">
    <property type="entry name" value="AlaDH/PNT_CS1"/>
</dbReference>